<dbReference type="EMBL" id="PGTO01000010">
    <property type="protein sequence ID" value="RAU21376.1"/>
    <property type="molecule type" value="Genomic_DNA"/>
</dbReference>
<feature type="region of interest" description="Disordered" evidence="1">
    <location>
        <begin position="102"/>
        <end position="121"/>
    </location>
</feature>
<accession>A0A364NWE5</accession>
<organism evidence="2 3">
    <name type="scientific">Paramagnetospirillum kuznetsovii</name>
    <dbReference type="NCBI Taxonomy" id="2053833"/>
    <lineage>
        <taxon>Bacteria</taxon>
        <taxon>Pseudomonadati</taxon>
        <taxon>Pseudomonadota</taxon>
        <taxon>Alphaproteobacteria</taxon>
        <taxon>Rhodospirillales</taxon>
        <taxon>Magnetospirillaceae</taxon>
        <taxon>Paramagnetospirillum</taxon>
    </lineage>
</organism>
<reference evidence="2 3" key="1">
    <citation type="submission" date="2017-11" db="EMBL/GenBank/DDBJ databases">
        <title>Draft genome sequence of magnetotactic bacterium Magnetospirillum kuznetsovii LBB-42.</title>
        <authorList>
            <person name="Grouzdev D.S."/>
            <person name="Rysina M.S."/>
            <person name="Baslerov R.V."/>
            <person name="Koziaeva V."/>
        </authorList>
    </citation>
    <scope>NUCLEOTIDE SEQUENCE [LARGE SCALE GENOMIC DNA]</scope>
    <source>
        <strain evidence="2 3">LBB-42</strain>
    </source>
</reference>
<dbReference type="Proteomes" id="UP000251075">
    <property type="component" value="Unassembled WGS sequence"/>
</dbReference>
<keyword evidence="3" id="KW-1185">Reference proteome</keyword>
<evidence type="ECO:0008006" key="4">
    <source>
        <dbReference type="Google" id="ProtNLM"/>
    </source>
</evidence>
<dbReference type="Gene3D" id="1.10.530.10">
    <property type="match status" value="1"/>
</dbReference>
<comment type="caution">
    <text evidence="2">The sequence shown here is derived from an EMBL/GenBank/DDBJ whole genome shotgun (WGS) entry which is preliminary data.</text>
</comment>
<feature type="region of interest" description="Disordered" evidence="1">
    <location>
        <begin position="23"/>
        <end position="49"/>
    </location>
</feature>
<evidence type="ECO:0000256" key="1">
    <source>
        <dbReference type="SAM" id="MobiDB-lite"/>
    </source>
</evidence>
<protein>
    <recommendedName>
        <fullName evidence="4">Novel toxin 15 domain-containing protein</fullName>
    </recommendedName>
</protein>
<proteinExistence type="predicted"/>
<evidence type="ECO:0000313" key="2">
    <source>
        <dbReference type="EMBL" id="RAU21376.1"/>
    </source>
</evidence>
<evidence type="ECO:0000313" key="3">
    <source>
        <dbReference type="Proteomes" id="UP000251075"/>
    </source>
</evidence>
<dbReference type="AlphaFoldDB" id="A0A364NWE5"/>
<name>A0A364NWE5_9PROT</name>
<gene>
    <name evidence="2" type="ORF">CU669_13150</name>
</gene>
<sequence length="265" mass="29033">MSNAPCLRPARLAAAAGVEACPDARNPKEFPMPPFKLRQTIDPASSAHPDDLVETKTALNRLGHYTPPTGVIDVAAHDRSSPGGGTQAWKGKSNEAFRQKIAESEQSADKPNNGYGEEHDTSHALGRYQLMRDTLKQIGWKENGRWTDKARREGVATDQDFKTNPEAQEKALTEAMRDYERQAKAKGALDQAGKTYTGTDGKPVMITEGGIVAASHREGAGATHAYLARRAAGRIAKDSKVQASDIRIQKRLRDYQSAPYHRGEW</sequence>